<organism evidence="2 3">
    <name type="scientific">Paenibacillus amylolyticus</name>
    <dbReference type="NCBI Taxonomy" id="1451"/>
    <lineage>
        <taxon>Bacteria</taxon>
        <taxon>Bacillati</taxon>
        <taxon>Bacillota</taxon>
        <taxon>Bacilli</taxon>
        <taxon>Bacillales</taxon>
        <taxon>Paenibacillaceae</taxon>
        <taxon>Paenibacillus</taxon>
    </lineage>
</organism>
<dbReference type="GeneID" id="93479899"/>
<dbReference type="PROSITE" id="PS51257">
    <property type="entry name" value="PROKAR_LIPOPROTEIN"/>
    <property type="match status" value="1"/>
</dbReference>
<feature type="signal peptide" evidence="1">
    <location>
        <begin position="1"/>
        <end position="21"/>
    </location>
</feature>
<evidence type="ECO:0000313" key="2">
    <source>
        <dbReference type="EMBL" id="WWP23994.1"/>
    </source>
</evidence>
<reference evidence="2 3" key="1">
    <citation type="submission" date="2024-02" db="EMBL/GenBank/DDBJ databases">
        <title>Complete sequences of two Paenibacillus sp. strains and one Lysinibacillus strain isolated from the environment on STAA medium highlight biotechnological potential.</title>
        <authorList>
            <person name="Attere S.A."/>
            <person name="Piche L.C."/>
            <person name="Intertaglia L."/>
            <person name="Lami R."/>
            <person name="Charette S.J."/>
            <person name="Vincent A.T."/>
        </authorList>
    </citation>
    <scope>NUCLEOTIDE SEQUENCE [LARGE SCALE GENOMIC DNA]</scope>
    <source>
        <strain evidence="2 3">Y5S-7</strain>
        <plasmid evidence="2 3">pY5S7-1</plasmid>
    </source>
</reference>
<proteinExistence type="predicted"/>
<geneLocation type="plasmid" evidence="2 3">
    <name>pY5S7-1</name>
</geneLocation>
<dbReference type="RefSeq" id="WP_338709132.1">
    <property type="nucleotide sequence ID" value="NZ_CP145893.1"/>
</dbReference>
<evidence type="ECO:0000256" key="1">
    <source>
        <dbReference type="SAM" id="SignalP"/>
    </source>
</evidence>
<protein>
    <recommendedName>
        <fullName evidence="4">Lipoprotein</fullName>
    </recommendedName>
</protein>
<keyword evidence="2" id="KW-0614">Plasmid</keyword>
<dbReference type="AlphaFoldDB" id="A0ABD8B2E5"/>
<sequence length="137" mass="15615">MRKKICILLVLLMGVTIVACSIPQAEKLTTLTLQELYPGDIANVDSIEITDGSSGERKMFSNQKQILEWVDQIKDMKFEPDSNQEERSGFMYSVSLREGHMSKLGFTPNSQGGHNYIHNEELTLKIQEMFGNMDFHK</sequence>
<accession>A0ABD8B2E5</accession>
<feature type="chain" id="PRO_5044892924" description="Lipoprotein" evidence="1">
    <location>
        <begin position="22"/>
        <end position="137"/>
    </location>
</feature>
<dbReference type="Proteomes" id="UP001364764">
    <property type="component" value="Plasmid pY5S7-1"/>
</dbReference>
<dbReference type="EMBL" id="CP145893">
    <property type="protein sequence ID" value="WWP23994.1"/>
    <property type="molecule type" value="Genomic_DNA"/>
</dbReference>
<evidence type="ECO:0000313" key="3">
    <source>
        <dbReference type="Proteomes" id="UP001364764"/>
    </source>
</evidence>
<keyword evidence="1" id="KW-0732">Signal</keyword>
<evidence type="ECO:0008006" key="4">
    <source>
        <dbReference type="Google" id="ProtNLM"/>
    </source>
</evidence>
<name>A0ABD8B2E5_PAEAM</name>
<gene>
    <name evidence="2" type="ORF">V6668_30500</name>
</gene>